<evidence type="ECO:0000256" key="1">
    <source>
        <dbReference type="SAM" id="Phobius"/>
    </source>
</evidence>
<sequence>MKEESNIQGLFIWYVLTILTYCLGVCEYCVISMWLSLKVFLKIHHMFLIPWFLLLFLHQMEELPVYNSSPPS</sequence>
<dbReference type="AlphaFoldDB" id="A0A974DKU6"/>
<organism evidence="2 3">
    <name type="scientific">Xenopus laevis</name>
    <name type="common">African clawed frog</name>
    <dbReference type="NCBI Taxonomy" id="8355"/>
    <lineage>
        <taxon>Eukaryota</taxon>
        <taxon>Metazoa</taxon>
        <taxon>Chordata</taxon>
        <taxon>Craniata</taxon>
        <taxon>Vertebrata</taxon>
        <taxon>Euteleostomi</taxon>
        <taxon>Amphibia</taxon>
        <taxon>Batrachia</taxon>
        <taxon>Anura</taxon>
        <taxon>Pipoidea</taxon>
        <taxon>Pipidae</taxon>
        <taxon>Xenopodinae</taxon>
        <taxon>Xenopus</taxon>
        <taxon>Xenopus</taxon>
    </lineage>
</organism>
<feature type="transmembrane region" description="Helical" evidence="1">
    <location>
        <begin position="12"/>
        <end position="31"/>
    </location>
</feature>
<keyword evidence="1" id="KW-0472">Membrane</keyword>
<gene>
    <name evidence="2" type="ORF">XELAEV_18016331mg</name>
</gene>
<accession>A0A974DKU6</accession>
<dbReference type="Proteomes" id="UP000694892">
    <property type="component" value="Chromosome 2S"/>
</dbReference>
<name>A0A974DKU6_XENLA</name>
<protein>
    <submittedName>
        <fullName evidence="2">Uncharacterized protein</fullName>
    </submittedName>
</protein>
<dbReference type="EMBL" id="CM004469">
    <property type="protein sequence ID" value="OCT93265.1"/>
    <property type="molecule type" value="Genomic_DNA"/>
</dbReference>
<keyword evidence="1" id="KW-0812">Transmembrane</keyword>
<reference evidence="3" key="1">
    <citation type="journal article" date="2016" name="Nature">
        <title>Genome evolution in the allotetraploid frog Xenopus laevis.</title>
        <authorList>
            <person name="Session A.M."/>
            <person name="Uno Y."/>
            <person name="Kwon T."/>
            <person name="Chapman J.A."/>
            <person name="Toyoda A."/>
            <person name="Takahashi S."/>
            <person name="Fukui A."/>
            <person name="Hikosaka A."/>
            <person name="Suzuki A."/>
            <person name="Kondo M."/>
            <person name="van Heeringen S.J."/>
            <person name="Quigley I."/>
            <person name="Heinz S."/>
            <person name="Ogino H."/>
            <person name="Ochi H."/>
            <person name="Hellsten U."/>
            <person name="Lyons J.B."/>
            <person name="Simakov O."/>
            <person name="Putnam N."/>
            <person name="Stites J."/>
            <person name="Kuroki Y."/>
            <person name="Tanaka T."/>
            <person name="Michiue T."/>
            <person name="Watanabe M."/>
            <person name="Bogdanovic O."/>
            <person name="Lister R."/>
            <person name="Georgiou G."/>
            <person name="Paranjpe S.S."/>
            <person name="van Kruijsbergen I."/>
            <person name="Shu S."/>
            <person name="Carlson J."/>
            <person name="Kinoshita T."/>
            <person name="Ohta Y."/>
            <person name="Mawaribuchi S."/>
            <person name="Jenkins J."/>
            <person name="Grimwood J."/>
            <person name="Schmutz J."/>
            <person name="Mitros T."/>
            <person name="Mozaffari S.V."/>
            <person name="Suzuki Y."/>
            <person name="Haramoto Y."/>
            <person name="Yamamoto T.S."/>
            <person name="Takagi C."/>
            <person name="Heald R."/>
            <person name="Miller K."/>
            <person name="Haudenschild C."/>
            <person name="Kitzman J."/>
            <person name="Nakayama T."/>
            <person name="Izutsu Y."/>
            <person name="Robert J."/>
            <person name="Fortriede J."/>
            <person name="Burns K."/>
            <person name="Lotay V."/>
            <person name="Karimi K."/>
            <person name="Yasuoka Y."/>
            <person name="Dichmann D.S."/>
            <person name="Flajnik M.F."/>
            <person name="Houston D.W."/>
            <person name="Shendure J."/>
            <person name="DuPasquier L."/>
            <person name="Vize P.D."/>
            <person name="Zorn A.M."/>
            <person name="Ito M."/>
            <person name="Marcotte E.M."/>
            <person name="Wallingford J.B."/>
            <person name="Ito Y."/>
            <person name="Asashima M."/>
            <person name="Ueno N."/>
            <person name="Matsuda Y."/>
            <person name="Veenstra G.J."/>
            <person name="Fujiyama A."/>
            <person name="Harland R.M."/>
            <person name="Taira M."/>
            <person name="Rokhsar D.S."/>
        </authorList>
    </citation>
    <scope>NUCLEOTIDE SEQUENCE [LARGE SCALE GENOMIC DNA]</scope>
    <source>
        <strain evidence="3">J</strain>
    </source>
</reference>
<evidence type="ECO:0000313" key="2">
    <source>
        <dbReference type="EMBL" id="OCT93265.1"/>
    </source>
</evidence>
<feature type="transmembrane region" description="Helical" evidence="1">
    <location>
        <begin position="43"/>
        <end position="60"/>
    </location>
</feature>
<evidence type="ECO:0000313" key="3">
    <source>
        <dbReference type="Proteomes" id="UP000694892"/>
    </source>
</evidence>
<keyword evidence="1" id="KW-1133">Transmembrane helix</keyword>
<proteinExistence type="predicted"/>